<protein>
    <submittedName>
        <fullName evidence="1">Uncharacterized protein</fullName>
    </submittedName>
</protein>
<organism evidence="1 2">
    <name type="scientific">Trichinella nativa</name>
    <dbReference type="NCBI Taxonomy" id="6335"/>
    <lineage>
        <taxon>Eukaryota</taxon>
        <taxon>Metazoa</taxon>
        <taxon>Ecdysozoa</taxon>
        <taxon>Nematoda</taxon>
        <taxon>Enoplea</taxon>
        <taxon>Dorylaimia</taxon>
        <taxon>Trichinellida</taxon>
        <taxon>Trichinellidae</taxon>
        <taxon>Trichinella</taxon>
    </lineage>
</organism>
<sequence length="115" mass="12973">MLFGDQLKCEEIQLENPILNIKKAIAVVELHAFETIIILSLVAMETAAIFPYSLQKGNAYINIGNSQKPTIIHHMVVYTEELHAILMFLCGKKLTGTKTLLPHCMLLDCHIQRVE</sequence>
<comment type="caution">
    <text evidence="1">The sequence shown here is derived from an EMBL/GenBank/DDBJ whole genome shotgun (WGS) entry which is preliminary data.</text>
</comment>
<dbReference type="EMBL" id="JYDW01000395">
    <property type="protein sequence ID" value="KRZ48517.1"/>
    <property type="molecule type" value="Genomic_DNA"/>
</dbReference>
<name>A0A0V1KNM6_9BILA</name>
<accession>A0A0V1KNM6</accession>
<gene>
    <name evidence="1" type="ORF">T02_3920</name>
</gene>
<dbReference type="AlphaFoldDB" id="A0A0V1KNM6"/>
<dbReference type="Proteomes" id="UP000054721">
    <property type="component" value="Unassembled WGS sequence"/>
</dbReference>
<dbReference type="OrthoDB" id="5927646at2759"/>
<evidence type="ECO:0000313" key="2">
    <source>
        <dbReference type="Proteomes" id="UP000054721"/>
    </source>
</evidence>
<proteinExistence type="predicted"/>
<reference evidence="1 2" key="1">
    <citation type="submission" date="2015-05" db="EMBL/GenBank/DDBJ databases">
        <title>Evolution of Trichinella species and genotypes.</title>
        <authorList>
            <person name="Korhonen P.K."/>
            <person name="Edoardo P."/>
            <person name="Giuseppe L.R."/>
            <person name="Gasser R.B."/>
        </authorList>
    </citation>
    <scope>NUCLEOTIDE SEQUENCE [LARGE SCALE GENOMIC DNA]</scope>
    <source>
        <strain evidence="1">ISS10</strain>
    </source>
</reference>
<evidence type="ECO:0000313" key="1">
    <source>
        <dbReference type="EMBL" id="KRZ48517.1"/>
    </source>
</evidence>
<keyword evidence="2" id="KW-1185">Reference proteome</keyword>